<dbReference type="PANTHER" id="PTHR43685">
    <property type="entry name" value="GLYCOSYLTRANSFERASE"/>
    <property type="match status" value="1"/>
</dbReference>
<keyword evidence="3" id="KW-1185">Reference proteome</keyword>
<evidence type="ECO:0000313" key="2">
    <source>
        <dbReference type="EMBL" id="TXL74443.1"/>
    </source>
</evidence>
<dbReference type="OrthoDB" id="114108at2"/>
<keyword evidence="2" id="KW-0808">Transferase</keyword>
<dbReference type="AlphaFoldDB" id="A0A5C8PKL3"/>
<feature type="domain" description="Glycosyltransferase 2-like" evidence="1">
    <location>
        <begin position="9"/>
        <end position="144"/>
    </location>
</feature>
<dbReference type="GO" id="GO:0016740">
    <property type="term" value="F:transferase activity"/>
    <property type="evidence" value="ECO:0007669"/>
    <property type="project" value="UniProtKB-KW"/>
</dbReference>
<dbReference type="Pfam" id="PF00535">
    <property type="entry name" value="Glycos_transf_2"/>
    <property type="match status" value="1"/>
</dbReference>
<dbReference type="InterPro" id="IPR050834">
    <property type="entry name" value="Glycosyltransf_2"/>
</dbReference>
<dbReference type="InterPro" id="IPR001173">
    <property type="entry name" value="Glyco_trans_2-like"/>
</dbReference>
<comment type="caution">
    <text evidence="2">The sequence shown here is derived from an EMBL/GenBank/DDBJ whole genome shotgun (WGS) entry which is preliminary data.</text>
</comment>
<sequence length="330" mass="36011">MPAIDMDITVIVPTYKRPDDLRQCLDALKRQTLPAARVNVVRRDSDSATAALLAGYDAGGLAMQVHVVDVPGVVAALNIGLEHAVGEAVAMTDDDAAPHPDWLERIAGHFQADARVGGVGGRDRIFQDNRKDDWPPRTRVGVSTWYGRVEGNHNCGVGPAREVEALKGVCMAFRRRAIGALRFDRRLRGRGAQVANEALFGGAIRLAGWTLVYDPAVLVDHYPSVRPDSDQRNQLDQGALRDLIHNATLGHLEYWPAHRAAAIMLYQLLWGSRLSPGVAAALVYTLRGDKLALAALREVVMGTLAGICTCWRTRRADVAPRRAVPFGVQR</sequence>
<dbReference type="InterPro" id="IPR029044">
    <property type="entry name" value="Nucleotide-diphossugar_trans"/>
</dbReference>
<dbReference type="SUPFAM" id="SSF53448">
    <property type="entry name" value="Nucleotide-diphospho-sugar transferases"/>
    <property type="match status" value="1"/>
</dbReference>
<evidence type="ECO:0000313" key="3">
    <source>
        <dbReference type="Proteomes" id="UP000321638"/>
    </source>
</evidence>
<reference evidence="2 3" key="1">
    <citation type="submission" date="2019-06" db="EMBL/GenBank/DDBJ databases">
        <title>New taxonomy in bacterial strain CC-CFT640, isolated from vineyard.</title>
        <authorList>
            <person name="Lin S.-Y."/>
            <person name="Tsai C.-F."/>
            <person name="Young C.-C."/>
        </authorList>
    </citation>
    <scope>NUCLEOTIDE SEQUENCE [LARGE SCALE GENOMIC DNA]</scope>
    <source>
        <strain evidence="2 3">CC-CFT640</strain>
    </source>
</reference>
<dbReference type="PANTHER" id="PTHR43685:SF2">
    <property type="entry name" value="GLYCOSYLTRANSFERASE 2-LIKE DOMAIN-CONTAINING PROTEIN"/>
    <property type="match status" value="1"/>
</dbReference>
<dbReference type="Proteomes" id="UP000321638">
    <property type="component" value="Unassembled WGS sequence"/>
</dbReference>
<dbReference type="EMBL" id="VDUZ01000018">
    <property type="protein sequence ID" value="TXL74443.1"/>
    <property type="molecule type" value="Genomic_DNA"/>
</dbReference>
<accession>A0A5C8PKL3</accession>
<dbReference type="Gene3D" id="3.90.550.10">
    <property type="entry name" value="Spore Coat Polysaccharide Biosynthesis Protein SpsA, Chain A"/>
    <property type="match status" value="1"/>
</dbReference>
<evidence type="ECO:0000259" key="1">
    <source>
        <dbReference type="Pfam" id="PF00535"/>
    </source>
</evidence>
<gene>
    <name evidence="2" type="ORF">FHP25_16905</name>
</gene>
<name>A0A5C8PKL3_9HYPH</name>
<protein>
    <submittedName>
        <fullName evidence="2">Glycosyltransferase family 2 protein</fullName>
    </submittedName>
</protein>
<proteinExistence type="predicted"/>
<organism evidence="2 3">
    <name type="scientific">Vineibacter terrae</name>
    <dbReference type="NCBI Taxonomy" id="2586908"/>
    <lineage>
        <taxon>Bacteria</taxon>
        <taxon>Pseudomonadati</taxon>
        <taxon>Pseudomonadota</taxon>
        <taxon>Alphaproteobacteria</taxon>
        <taxon>Hyphomicrobiales</taxon>
        <taxon>Vineibacter</taxon>
    </lineage>
</organism>